<gene>
    <name evidence="3" type="ORF">WAK64_06555</name>
</gene>
<reference evidence="3 4" key="1">
    <citation type="journal article" date="2018" name="J. Microbiol.">
        <title>Bacillus spongiae sp. nov., isolated from sponge of Jeju Island.</title>
        <authorList>
            <person name="Lee G.E."/>
            <person name="Im W.T."/>
            <person name="Park J.S."/>
        </authorList>
    </citation>
    <scope>NUCLEOTIDE SEQUENCE [LARGE SCALE GENOMIC DNA]</scope>
    <source>
        <strain evidence="3 4">135PIL107-10</strain>
    </source>
</reference>
<sequence>MKKFLAFFLFLLLLTLTTGCQFVEKVNVRKEMVTYIDSMNKIIDQLAVEERSYKEDYVEEEENDEAFTYIEEQYIPAYEQAIKEIKAIPIETEEMQEIRTLIVQAYQLNIQAVKTDKEAYETGDKELTLKYDEIETKMEELYARHDDEMKRLGEEYGVEITFEEERG</sequence>
<organism evidence="3 4">
    <name type="scientific">Bacillus spongiae</name>
    <dbReference type="NCBI Taxonomy" id="2683610"/>
    <lineage>
        <taxon>Bacteria</taxon>
        <taxon>Bacillati</taxon>
        <taxon>Bacillota</taxon>
        <taxon>Bacilli</taxon>
        <taxon>Bacillales</taxon>
        <taxon>Bacillaceae</taxon>
        <taxon>Bacillus</taxon>
    </lineage>
</organism>
<dbReference type="RefSeq" id="WP_336586151.1">
    <property type="nucleotide sequence ID" value="NZ_JBBAXC010000004.1"/>
</dbReference>
<evidence type="ECO:0008006" key="5">
    <source>
        <dbReference type="Google" id="ProtNLM"/>
    </source>
</evidence>
<keyword evidence="4" id="KW-1185">Reference proteome</keyword>
<comment type="caution">
    <text evidence="3">The sequence shown here is derived from an EMBL/GenBank/DDBJ whole genome shotgun (WGS) entry which is preliminary data.</text>
</comment>
<feature type="signal peptide" evidence="2">
    <location>
        <begin position="1"/>
        <end position="20"/>
    </location>
</feature>
<keyword evidence="2" id="KW-0732">Signal</keyword>
<feature type="chain" id="PRO_5046709461" description="Lipoprotein" evidence="2">
    <location>
        <begin position="21"/>
        <end position="167"/>
    </location>
</feature>
<evidence type="ECO:0000256" key="2">
    <source>
        <dbReference type="SAM" id="SignalP"/>
    </source>
</evidence>
<evidence type="ECO:0000313" key="3">
    <source>
        <dbReference type="EMBL" id="MEI5906717.1"/>
    </source>
</evidence>
<dbReference type="Proteomes" id="UP001312865">
    <property type="component" value="Unassembled WGS sequence"/>
</dbReference>
<dbReference type="EMBL" id="JBBAXC010000004">
    <property type="protein sequence ID" value="MEI5906717.1"/>
    <property type="molecule type" value="Genomic_DNA"/>
</dbReference>
<name>A0ABU8HC38_9BACI</name>
<dbReference type="PROSITE" id="PS51257">
    <property type="entry name" value="PROKAR_LIPOPROTEIN"/>
    <property type="match status" value="1"/>
</dbReference>
<feature type="coiled-coil region" evidence="1">
    <location>
        <begin position="124"/>
        <end position="151"/>
    </location>
</feature>
<proteinExistence type="predicted"/>
<keyword evidence="1" id="KW-0175">Coiled coil</keyword>
<accession>A0ABU8HC38</accession>
<evidence type="ECO:0000256" key="1">
    <source>
        <dbReference type="SAM" id="Coils"/>
    </source>
</evidence>
<protein>
    <recommendedName>
        <fullName evidence="5">Lipoprotein</fullName>
    </recommendedName>
</protein>
<evidence type="ECO:0000313" key="4">
    <source>
        <dbReference type="Proteomes" id="UP001312865"/>
    </source>
</evidence>